<dbReference type="GO" id="GO:0008808">
    <property type="term" value="F:cardiolipin synthase activity"/>
    <property type="evidence" value="ECO:0007669"/>
    <property type="project" value="TreeGrafter"/>
</dbReference>
<dbReference type="InterPro" id="IPR025202">
    <property type="entry name" value="PLD-like_dom"/>
</dbReference>
<evidence type="ECO:0000256" key="5">
    <source>
        <dbReference type="ARBA" id="ARBA00023136"/>
    </source>
</evidence>
<dbReference type="PROSITE" id="PS50035">
    <property type="entry name" value="PLD"/>
    <property type="match status" value="1"/>
</dbReference>
<feature type="transmembrane region" description="Helical" evidence="6">
    <location>
        <begin position="40"/>
        <end position="61"/>
    </location>
</feature>
<keyword evidence="9" id="KW-1185">Reference proteome</keyword>
<keyword evidence="3 6" id="KW-0812">Transmembrane</keyword>
<dbReference type="InterPro" id="IPR027379">
    <property type="entry name" value="CLS_N"/>
</dbReference>
<feature type="domain" description="PLD phosphodiesterase" evidence="7">
    <location>
        <begin position="221"/>
        <end position="248"/>
    </location>
</feature>
<dbReference type="Pfam" id="PF13396">
    <property type="entry name" value="PLDc_N"/>
    <property type="match status" value="1"/>
</dbReference>
<keyword evidence="4 6" id="KW-1133">Transmembrane helix</keyword>
<dbReference type="SMART" id="SM00155">
    <property type="entry name" value="PLDc"/>
    <property type="match status" value="1"/>
</dbReference>
<reference evidence="8 9" key="1">
    <citation type="submission" date="2019-08" db="EMBL/GenBank/DDBJ databases">
        <title>Genone of Arthrobacter echini P9.</title>
        <authorList>
            <person name="Bowman J.P."/>
        </authorList>
    </citation>
    <scope>NUCLEOTIDE SEQUENCE [LARGE SCALE GENOMIC DNA]</scope>
    <source>
        <strain evidence="8 9">P9</strain>
    </source>
</reference>
<keyword evidence="5 6" id="KW-0472">Membrane</keyword>
<dbReference type="InterPro" id="IPR001736">
    <property type="entry name" value="PLipase_D/transphosphatidylase"/>
</dbReference>
<evidence type="ECO:0000256" key="4">
    <source>
        <dbReference type="ARBA" id="ARBA00022989"/>
    </source>
</evidence>
<dbReference type="SUPFAM" id="SSF56024">
    <property type="entry name" value="Phospholipase D/nuclease"/>
    <property type="match status" value="1"/>
</dbReference>
<dbReference type="PANTHER" id="PTHR21248">
    <property type="entry name" value="CARDIOLIPIN SYNTHASE"/>
    <property type="match status" value="1"/>
</dbReference>
<evidence type="ECO:0000313" key="8">
    <source>
        <dbReference type="EMBL" id="TYC97915.1"/>
    </source>
</evidence>
<evidence type="ECO:0000256" key="6">
    <source>
        <dbReference type="SAM" id="Phobius"/>
    </source>
</evidence>
<dbReference type="Gene3D" id="3.30.870.10">
    <property type="entry name" value="Endonuclease Chain A"/>
    <property type="match status" value="1"/>
</dbReference>
<organism evidence="8 9">
    <name type="scientific">Arthrobacter echini</name>
    <dbReference type="NCBI Taxonomy" id="1529066"/>
    <lineage>
        <taxon>Bacteria</taxon>
        <taxon>Bacillati</taxon>
        <taxon>Actinomycetota</taxon>
        <taxon>Actinomycetes</taxon>
        <taxon>Micrococcales</taxon>
        <taxon>Micrococcaceae</taxon>
        <taxon>Arthrobacter</taxon>
    </lineage>
</organism>
<evidence type="ECO:0000256" key="2">
    <source>
        <dbReference type="ARBA" id="ARBA00022475"/>
    </source>
</evidence>
<gene>
    <name evidence="8" type="ORF">FQ377_11920</name>
</gene>
<name>A0A5D0XMY2_9MICC</name>
<evidence type="ECO:0000259" key="7">
    <source>
        <dbReference type="PROSITE" id="PS50035"/>
    </source>
</evidence>
<dbReference type="Pfam" id="PF13091">
    <property type="entry name" value="PLDc_2"/>
    <property type="match status" value="1"/>
</dbReference>
<protein>
    <recommendedName>
        <fullName evidence="7">PLD phosphodiesterase domain-containing protein</fullName>
    </recommendedName>
</protein>
<dbReference type="AlphaFoldDB" id="A0A5D0XMY2"/>
<dbReference type="GO" id="GO:0005886">
    <property type="term" value="C:plasma membrane"/>
    <property type="evidence" value="ECO:0007669"/>
    <property type="project" value="UniProtKB-SubCell"/>
</dbReference>
<comment type="caution">
    <text evidence="8">The sequence shown here is derived from an EMBL/GenBank/DDBJ whole genome shotgun (WGS) entry which is preliminary data.</text>
</comment>
<keyword evidence="2" id="KW-1003">Cell membrane</keyword>
<dbReference type="GO" id="GO:0032049">
    <property type="term" value="P:cardiolipin biosynthetic process"/>
    <property type="evidence" value="ECO:0007669"/>
    <property type="project" value="UniProtKB-ARBA"/>
</dbReference>
<evidence type="ECO:0000256" key="3">
    <source>
        <dbReference type="ARBA" id="ARBA00022692"/>
    </source>
</evidence>
<sequence>MIRDVTGLAVVLGAILLVLDLALRIGALITFPQGRRPTAAMAWLLAIFFIPVIGTIVFLLIGSPHLPRSRREKQATMSDTIRAVDPGALDLVTEAPDPPWIRPVVRLNRRLGAMPMLRGNTTTLITGYAAELAALTSAVESARHSVHLQTYILSLDETTTEFFDAVTRAVRRGVTVRVLLDHIGSWRSPNYRATIEKLTSAGIDRHLMLPVQPLRGRYQRPDLSNHRKAMIVDGERAFVGSLNIIDASYNKRANLRRGLQWTDVLVELGGPVVYGIEAAFPTDWYSETGDYTTPLPILRGSFDLLISLYAGPVWEHCRHYLSSQGSLLANTSHGDASLAALDPVLRLVATVHQRDGGYRLDTAGLDGYLIPRRPSAADPDTIRRQGRGIAYTRTAFAYVFEFAGARR</sequence>
<accession>A0A5D0XMY2</accession>
<dbReference type="PANTHER" id="PTHR21248:SF22">
    <property type="entry name" value="PHOSPHOLIPASE D"/>
    <property type="match status" value="1"/>
</dbReference>
<dbReference type="EMBL" id="VSLD01000006">
    <property type="protein sequence ID" value="TYC97915.1"/>
    <property type="molecule type" value="Genomic_DNA"/>
</dbReference>
<evidence type="ECO:0000256" key="1">
    <source>
        <dbReference type="ARBA" id="ARBA00004651"/>
    </source>
</evidence>
<dbReference type="OrthoDB" id="9762009at2"/>
<evidence type="ECO:0000313" key="9">
    <source>
        <dbReference type="Proteomes" id="UP000323410"/>
    </source>
</evidence>
<dbReference type="Proteomes" id="UP000323410">
    <property type="component" value="Unassembled WGS sequence"/>
</dbReference>
<proteinExistence type="predicted"/>
<comment type="subcellular location">
    <subcellularLocation>
        <location evidence="1">Cell membrane</location>
        <topology evidence="1">Multi-pass membrane protein</topology>
    </subcellularLocation>
</comment>